<name>A0ABS5ZJ49_9GAMM</name>
<dbReference type="Gene3D" id="1.10.10.10">
    <property type="entry name" value="Winged helix-like DNA-binding domain superfamily/Winged helix DNA-binding domain"/>
    <property type="match status" value="2"/>
</dbReference>
<dbReference type="Proteomes" id="UP000690515">
    <property type="component" value="Unassembled WGS sequence"/>
</dbReference>
<organism evidence="4 5">
    <name type="scientific">Zooshikella harenae</name>
    <dbReference type="NCBI Taxonomy" id="2827238"/>
    <lineage>
        <taxon>Bacteria</taxon>
        <taxon>Pseudomonadati</taxon>
        <taxon>Pseudomonadota</taxon>
        <taxon>Gammaproteobacteria</taxon>
        <taxon>Oceanospirillales</taxon>
        <taxon>Zooshikellaceae</taxon>
        <taxon>Zooshikella</taxon>
    </lineage>
</organism>
<accession>A0ABS5ZJ49</accession>
<evidence type="ECO:0000313" key="4">
    <source>
        <dbReference type="EMBL" id="MBU2714101.1"/>
    </source>
</evidence>
<feature type="domain" description="Initiator Rep protein WH1" evidence="3">
    <location>
        <begin position="13"/>
        <end position="173"/>
    </location>
</feature>
<dbReference type="SUPFAM" id="SSF46785">
    <property type="entry name" value="Winged helix' DNA-binding domain"/>
    <property type="match status" value="2"/>
</dbReference>
<sequence length="364" mass="41915">MGSDNTEIDKLRITKANQLVEAVLIETTSKLTLRDQKVILAVISQLSPDDEDFKKYHITLSELEKLTNIDKQNLYRKNKQSQLSNKPREIEEICKRLMSSLIQIREPEEPDGFLMANWFSHARYSPSRGLVEFSFSPELKPYLLQVKNSFTTYHLKQVINLQSVYSIRLYELLRQFLTLKAVKEGQSLAYRKIELSQLRGFIGVEEGRYKRFAEFRRNVLDKTQRELSEKTDIAFDYEPIRKGRSVNSINFTIRHNVKFEAIEDSKVHEADILPDSYDEAVAAMLASAVPELPDQVVKLLASKLDGISASQAFLSYTKAKQAGKVKDSAAYFLGILRHQEQQSKSTREPDLDDMSWVGRGFDEY</sequence>
<evidence type="ECO:0000256" key="1">
    <source>
        <dbReference type="ARBA" id="ARBA00038283"/>
    </source>
</evidence>
<dbReference type="InterPro" id="IPR036390">
    <property type="entry name" value="WH_DNA-bd_sf"/>
</dbReference>
<dbReference type="EMBL" id="JAGSOY010000151">
    <property type="protein sequence ID" value="MBU2714101.1"/>
    <property type="molecule type" value="Genomic_DNA"/>
</dbReference>
<dbReference type="InterPro" id="IPR000525">
    <property type="entry name" value="Initiator_Rep_WH1"/>
</dbReference>
<reference evidence="4 5" key="1">
    <citation type="submission" date="2021-04" db="EMBL/GenBank/DDBJ databases">
        <authorList>
            <person name="Pira H."/>
            <person name="Risdian C."/>
            <person name="Wink J."/>
        </authorList>
    </citation>
    <scope>NUCLEOTIDE SEQUENCE [LARGE SCALE GENOMIC DNA]</scope>
    <source>
        <strain evidence="4 5">WH53</strain>
    </source>
</reference>
<dbReference type="Pfam" id="PF21205">
    <property type="entry name" value="Rep3_C"/>
    <property type="match status" value="1"/>
</dbReference>
<gene>
    <name evidence="4" type="ORF">KCG35_23910</name>
</gene>
<evidence type="ECO:0000256" key="2">
    <source>
        <dbReference type="SAM" id="MobiDB-lite"/>
    </source>
</evidence>
<dbReference type="Pfam" id="PF01051">
    <property type="entry name" value="Rep3_N"/>
    <property type="match status" value="1"/>
</dbReference>
<proteinExistence type="inferred from homology"/>
<keyword evidence="5" id="KW-1185">Reference proteome</keyword>
<comment type="caution">
    <text evidence="4">The sequence shown here is derived from an EMBL/GenBank/DDBJ whole genome shotgun (WGS) entry which is preliminary data.</text>
</comment>
<dbReference type="RefSeq" id="WP_215822372.1">
    <property type="nucleotide sequence ID" value="NZ_JAGSOY010000151.1"/>
</dbReference>
<feature type="region of interest" description="Disordered" evidence="2">
    <location>
        <begin position="342"/>
        <end position="364"/>
    </location>
</feature>
<protein>
    <submittedName>
        <fullName evidence="4">Replication initiation protein</fullName>
    </submittedName>
</protein>
<evidence type="ECO:0000259" key="3">
    <source>
        <dbReference type="Pfam" id="PF01051"/>
    </source>
</evidence>
<dbReference type="InterPro" id="IPR036388">
    <property type="entry name" value="WH-like_DNA-bd_sf"/>
</dbReference>
<comment type="similarity">
    <text evidence="1">Belongs to the initiator RepB protein family.</text>
</comment>
<evidence type="ECO:0000313" key="5">
    <source>
        <dbReference type="Proteomes" id="UP000690515"/>
    </source>
</evidence>